<evidence type="ECO:0000256" key="4">
    <source>
        <dbReference type="ARBA" id="ARBA00023008"/>
    </source>
</evidence>
<dbReference type="Proteomes" id="UP001302321">
    <property type="component" value="Unassembled WGS sequence"/>
</dbReference>
<dbReference type="EC" id="1.14.18.1" evidence="2"/>
<evidence type="ECO:0000256" key="7">
    <source>
        <dbReference type="ARBA" id="ARBA00048881"/>
    </source>
</evidence>
<comment type="similarity">
    <text evidence="1">Belongs to the tyrosinase family.</text>
</comment>
<keyword evidence="5" id="KW-0470">Melanin biosynthesis</keyword>
<keyword evidence="4" id="KW-0186">Copper</keyword>
<evidence type="ECO:0000313" key="9">
    <source>
        <dbReference type="EMBL" id="KAK4174220.1"/>
    </source>
</evidence>
<dbReference type="AlphaFoldDB" id="A0AAN7A5N2"/>
<evidence type="ECO:0000313" key="10">
    <source>
        <dbReference type="Proteomes" id="UP001302321"/>
    </source>
</evidence>
<evidence type="ECO:0000256" key="6">
    <source>
        <dbReference type="ARBA" id="ARBA00048233"/>
    </source>
</evidence>
<dbReference type="InterPro" id="IPR008922">
    <property type="entry name" value="Di-copper_centre_dom_sf"/>
</dbReference>
<dbReference type="PROSITE" id="PS00498">
    <property type="entry name" value="TYROSINASE_2"/>
    <property type="match status" value="1"/>
</dbReference>
<evidence type="ECO:0000256" key="2">
    <source>
        <dbReference type="ARBA" id="ARBA00011906"/>
    </source>
</evidence>
<dbReference type="PANTHER" id="PTHR11474:SF76">
    <property type="entry name" value="SHKT DOMAIN-CONTAINING PROTEIN"/>
    <property type="match status" value="1"/>
</dbReference>
<dbReference type="InterPro" id="IPR050316">
    <property type="entry name" value="Tyrosinase/Hemocyanin"/>
</dbReference>
<organism evidence="9 10">
    <name type="scientific">Triangularia setosa</name>
    <dbReference type="NCBI Taxonomy" id="2587417"/>
    <lineage>
        <taxon>Eukaryota</taxon>
        <taxon>Fungi</taxon>
        <taxon>Dikarya</taxon>
        <taxon>Ascomycota</taxon>
        <taxon>Pezizomycotina</taxon>
        <taxon>Sordariomycetes</taxon>
        <taxon>Sordariomycetidae</taxon>
        <taxon>Sordariales</taxon>
        <taxon>Podosporaceae</taxon>
        <taxon>Triangularia</taxon>
    </lineage>
</organism>
<reference evidence="9" key="2">
    <citation type="submission" date="2023-05" db="EMBL/GenBank/DDBJ databases">
        <authorList>
            <consortium name="Lawrence Berkeley National Laboratory"/>
            <person name="Steindorff A."/>
            <person name="Hensen N."/>
            <person name="Bonometti L."/>
            <person name="Westerberg I."/>
            <person name="Brannstrom I.O."/>
            <person name="Guillou S."/>
            <person name="Cros-Aarteil S."/>
            <person name="Calhoun S."/>
            <person name="Haridas S."/>
            <person name="Kuo A."/>
            <person name="Mondo S."/>
            <person name="Pangilinan J."/>
            <person name="Riley R."/>
            <person name="Labutti K."/>
            <person name="Andreopoulos B."/>
            <person name="Lipzen A."/>
            <person name="Chen C."/>
            <person name="Yanf M."/>
            <person name="Daum C."/>
            <person name="Ng V."/>
            <person name="Clum A."/>
            <person name="Ohm R."/>
            <person name="Martin F."/>
            <person name="Silar P."/>
            <person name="Natvig D."/>
            <person name="Lalanne C."/>
            <person name="Gautier V."/>
            <person name="Ament-Velasquez S.L."/>
            <person name="Kruys A."/>
            <person name="Hutchinson M.I."/>
            <person name="Powell A.J."/>
            <person name="Barry K."/>
            <person name="Miller A.N."/>
            <person name="Grigoriev I.V."/>
            <person name="Debuchy R."/>
            <person name="Gladieux P."/>
            <person name="Thoren M.H."/>
            <person name="Johannesson H."/>
        </authorList>
    </citation>
    <scope>NUCLEOTIDE SEQUENCE</scope>
    <source>
        <strain evidence="9">CBS 892.96</strain>
    </source>
</reference>
<gene>
    <name evidence="9" type="ORF">QBC36DRAFT_334134</name>
</gene>
<dbReference type="GO" id="GO:0004503">
    <property type="term" value="F:tyrosinase activity"/>
    <property type="evidence" value="ECO:0007669"/>
    <property type="project" value="UniProtKB-EC"/>
</dbReference>
<proteinExistence type="inferred from homology"/>
<keyword evidence="3" id="KW-0479">Metal-binding</keyword>
<dbReference type="GO" id="GO:0046872">
    <property type="term" value="F:metal ion binding"/>
    <property type="evidence" value="ECO:0007669"/>
    <property type="project" value="UniProtKB-KW"/>
</dbReference>
<evidence type="ECO:0000256" key="1">
    <source>
        <dbReference type="ARBA" id="ARBA00009928"/>
    </source>
</evidence>
<dbReference type="Gene3D" id="1.10.1280.10">
    <property type="entry name" value="Di-copper center containing domain from catechol oxidase"/>
    <property type="match status" value="1"/>
</dbReference>
<name>A0AAN7A5N2_9PEZI</name>
<dbReference type="EMBL" id="MU866294">
    <property type="protein sequence ID" value="KAK4174220.1"/>
    <property type="molecule type" value="Genomic_DNA"/>
</dbReference>
<dbReference type="GO" id="GO:0042438">
    <property type="term" value="P:melanin biosynthetic process"/>
    <property type="evidence" value="ECO:0007669"/>
    <property type="project" value="UniProtKB-KW"/>
</dbReference>
<feature type="domain" description="Tyrosinase copper-binding" evidence="8">
    <location>
        <begin position="289"/>
        <end position="300"/>
    </location>
</feature>
<dbReference type="Pfam" id="PF00264">
    <property type="entry name" value="Tyrosinase"/>
    <property type="match status" value="1"/>
</dbReference>
<evidence type="ECO:0000259" key="8">
    <source>
        <dbReference type="PROSITE" id="PS00498"/>
    </source>
</evidence>
<evidence type="ECO:0000256" key="3">
    <source>
        <dbReference type="ARBA" id="ARBA00022723"/>
    </source>
</evidence>
<dbReference type="PANTHER" id="PTHR11474">
    <property type="entry name" value="TYROSINASE FAMILY MEMBER"/>
    <property type="match status" value="1"/>
</dbReference>
<reference evidence="9" key="1">
    <citation type="journal article" date="2023" name="Mol. Phylogenet. Evol.">
        <title>Genome-scale phylogeny and comparative genomics of the fungal order Sordariales.</title>
        <authorList>
            <person name="Hensen N."/>
            <person name="Bonometti L."/>
            <person name="Westerberg I."/>
            <person name="Brannstrom I.O."/>
            <person name="Guillou S."/>
            <person name="Cros-Aarteil S."/>
            <person name="Calhoun S."/>
            <person name="Haridas S."/>
            <person name="Kuo A."/>
            <person name="Mondo S."/>
            <person name="Pangilinan J."/>
            <person name="Riley R."/>
            <person name="LaButti K."/>
            <person name="Andreopoulos B."/>
            <person name="Lipzen A."/>
            <person name="Chen C."/>
            <person name="Yan M."/>
            <person name="Daum C."/>
            <person name="Ng V."/>
            <person name="Clum A."/>
            <person name="Steindorff A."/>
            <person name="Ohm R.A."/>
            <person name="Martin F."/>
            <person name="Silar P."/>
            <person name="Natvig D.O."/>
            <person name="Lalanne C."/>
            <person name="Gautier V."/>
            <person name="Ament-Velasquez S.L."/>
            <person name="Kruys A."/>
            <person name="Hutchinson M.I."/>
            <person name="Powell A.J."/>
            <person name="Barry K."/>
            <person name="Miller A.N."/>
            <person name="Grigoriev I.V."/>
            <person name="Debuchy R."/>
            <person name="Gladieux P."/>
            <person name="Hiltunen Thoren M."/>
            <person name="Johannesson H."/>
        </authorList>
    </citation>
    <scope>NUCLEOTIDE SEQUENCE</scope>
    <source>
        <strain evidence="9">CBS 892.96</strain>
    </source>
</reference>
<dbReference type="InterPro" id="IPR002227">
    <property type="entry name" value="Tyrosinase_Cu-bd"/>
</dbReference>
<dbReference type="SUPFAM" id="SSF48056">
    <property type="entry name" value="Di-copper centre-containing domain"/>
    <property type="match status" value="1"/>
</dbReference>
<comment type="catalytic activity">
    <reaction evidence="7">
        <text>L-tyrosine + O2 = L-dopaquinone + H2O</text>
        <dbReference type="Rhea" id="RHEA:18117"/>
        <dbReference type="ChEBI" id="CHEBI:15377"/>
        <dbReference type="ChEBI" id="CHEBI:15379"/>
        <dbReference type="ChEBI" id="CHEBI:57924"/>
        <dbReference type="ChEBI" id="CHEBI:58315"/>
        <dbReference type="EC" id="1.14.18.1"/>
    </reaction>
</comment>
<comment type="caution">
    <text evidence="9">The sequence shown here is derived from an EMBL/GenBank/DDBJ whole genome shotgun (WGS) entry which is preliminary data.</text>
</comment>
<keyword evidence="10" id="KW-1185">Reference proteome</keyword>
<evidence type="ECO:0000256" key="5">
    <source>
        <dbReference type="ARBA" id="ARBA00023101"/>
    </source>
</evidence>
<protein>
    <recommendedName>
        <fullName evidence="2">tyrosinase</fullName>
        <ecNumber evidence="2">1.14.18.1</ecNumber>
    </recommendedName>
</protein>
<sequence length="498" mass="55256">MAAMRQDVTKLSGEELDNLVRGFQGIQALSPNDPDSFAQIASYHGLPAWNCQHGNVLFPLWHRAYILRLERALRNVLKDDTFAMPFWNETSDSSAKDGLPSIFTKKTYEWSDGSGSVPNPLFSYKLQAEISDPEEGHLYTKPVGYQTVRYPWSGLVSGDFGAKTEAHNAEVAAKPEAEVTKLLNDNVIAWLTKEVYRGANGGERPAGELHKFKECLNAPNYTVFSNTTSAADWNKKHGSPHIPVVVPLEEPHNALHLAIGGFSVPGQGDLSAYDFANGDMGDNETAAFDPIFYFHHCFIDYTFWKWQVLNHQTKDLPIDKSLAGVGSRSLETDLTPFSALEINGQNRPVKGKDLVNVNNLGYSYPPVPELSFLAPNIDAPKLAVTGINRKHISGSFLVTTWARGDDQTPDRLLKVEPVLSRWNVSQCENCQEHLEVESHIHLLDYTHQEAKDAKFYSLIHTYGDVQGVGMESSGIKSVGMKSIGARNSSINIELRARD</sequence>
<accession>A0AAN7A5N2</accession>
<comment type="catalytic activity">
    <reaction evidence="6">
        <text>2 L-dopa + O2 = 2 L-dopaquinone + 2 H2O</text>
        <dbReference type="Rhea" id="RHEA:34287"/>
        <dbReference type="ChEBI" id="CHEBI:15377"/>
        <dbReference type="ChEBI" id="CHEBI:15379"/>
        <dbReference type="ChEBI" id="CHEBI:57504"/>
        <dbReference type="ChEBI" id="CHEBI:57924"/>
        <dbReference type="EC" id="1.14.18.1"/>
    </reaction>
</comment>
<dbReference type="PRINTS" id="PR00092">
    <property type="entry name" value="TYROSINASE"/>
</dbReference>